<name>A0AAW0W2G5_CHEQU</name>
<keyword evidence="1" id="KW-0812">Transmembrane</keyword>
<feature type="non-terminal residue" evidence="2">
    <location>
        <position position="1"/>
    </location>
</feature>
<dbReference type="AlphaFoldDB" id="A0AAW0W2G5"/>
<gene>
    <name evidence="2" type="ORF">OTU49_011816</name>
</gene>
<organism evidence="2 3">
    <name type="scientific">Cherax quadricarinatus</name>
    <name type="common">Australian red claw crayfish</name>
    <dbReference type="NCBI Taxonomy" id="27406"/>
    <lineage>
        <taxon>Eukaryota</taxon>
        <taxon>Metazoa</taxon>
        <taxon>Ecdysozoa</taxon>
        <taxon>Arthropoda</taxon>
        <taxon>Crustacea</taxon>
        <taxon>Multicrustacea</taxon>
        <taxon>Malacostraca</taxon>
        <taxon>Eumalacostraca</taxon>
        <taxon>Eucarida</taxon>
        <taxon>Decapoda</taxon>
        <taxon>Pleocyemata</taxon>
        <taxon>Astacidea</taxon>
        <taxon>Parastacoidea</taxon>
        <taxon>Parastacidae</taxon>
        <taxon>Cherax</taxon>
    </lineage>
</organism>
<sequence>LSLVSFKCAHLEVRNYIHGVYTYIRPHNVTGTHCMYYYNYIICEERLFIHRCALRSAEYFPTTSLTHYTSAVTTTTLTLHKYCTTTTLTLHKYCTTTTLTLHKYCTTTTLTLHKYCTTTTLTFYILLASYLYLISIYLYKFICLAS</sequence>
<evidence type="ECO:0000313" key="3">
    <source>
        <dbReference type="Proteomes" id="UP001445076"/>
    </source>
</evidence>
<keyword evidence="1" id="KW-0472">Membrane</keyword>
<dbReference type="Proteomes" id="UP001445076">
    <property type="component" value="Unassembled WGS sequence"/>
</dbReference>
<reference evidence="2 3" key="1">
    <citation type="journal article" date="2024" name="BMC Genomics">
        <title>Genome assembly of redclaw crayfish (Cherax quadricarinatus) provides insights into its immune adaptation and hypoxia tolerance.</title>
        <authorList>
            <person name="Liu Z."/>
            <person name="Zheng J."/>
            <person name="Li H."/>
            <person name="Fang K."/>
            <person name="Wang S."/>
            <person name="He J."/>
            <person name="Zhou D."/>
            <person name="Weng S."/>
            <person name="Chi M."/>
            <person name="Gu Z."/>
            <person name="He J."/>
            <person name="Li F."/>
            <person name="Wang M."/>
        </authorList>
    </citation>
    <scope>NUCLEOTIDE SEQUENCE [LARGE SCALE GENOMIC DNA]</scope>
    <source>
        <strain evidence="2">ZL_2023a</strain>
    </source>
</reference>
<evidence type="ECO:0000313" key="2">
    <source>
        <dbReference type="EMBL" id="KAK8723050.1"/>
    </source>
</evidence>
<evidence type="ECO:0000256" key="1">
    <source>
        <dbReference type="SAM" id="Phobius"/>
    </source>
</evidence>
<comment type="caution">
    <text evidence="2">The sequence shown here is derived from an EMBL/GenBank/DDBJ whole genome shotgun (WGS) entry which is preliminary data.</text>
</comment>
<feature type="transmembrane region" description="Helical" evidence="1">
    <location>
        <begin position="121"/>
        <end position="139"/>
    </location>
</feature>
<accession>A0AAW0W2G5</accession>
<proteinExistence type="predicted"/>
<keyword evidence="3" id="KW-1185">Reference proteome</keyword>
<keyword evidence="1" id="KW-1133">Transmembrane helix</keyword>
<dbReference type="EMBL" id="JARKIK010000091">
    <property type="protein sequence ID" value="KAK8723050.1"/>
    <property type="molecule type" value="Genomic_DNA"/>
</dbReference>
<protein>
    <submittedName>
        <fullName evidence="2">Uncharacterized protein</fullName>
    </submittedName>
</protein>